<keyword evidence="2" id="KW-0238">DNA-binding</keyword>
<dbReference type="InterPro" id="IPR001347">
    <property type="entry name" value="SIS_dom"/>
</dbReference>
<evidence type="ECO:0000259" key="4">
    <source>
        <dbReference type="PROSITE" id="PS51071"/>
    </source>
</evidence>
<keyword evidence="1" id="KW-0805">Transcription regulation</keyword>
<dbReference type="SUPFAM" id="SSF53697">
    <property type="entry name" value="SIS domain"/>
    <property type="match status" value="1"/>
</dbReference>
<proteinExistence type="predicted"/>
<evidence type="ECO:0000313" key="6">
    <source>
        <dbReference type="EMBL" id="USG64086.1"/>
    </source>
</evidence>
<dbReference type="EMBL" id="CP098755">
    <property type="protein sequence ID" value="USG64086.1"/>
    <property type="molecule type" value="Genomic_DNA"/>
</dbReference>
<organism evidence="6 7">
    <name type="scientific">Brevibacillus ruminantium</name>
    <dbReference type="NCBI Taxonomy" id="2950604"/>
    <lineage>
        <taxon>Bacteria</taxon>
        <taxon>Bacillati</taxon>
        <taxon>Bacillota</taxon>
        <taxon>Bacilli</taxon>
        <taxon>Bacillales</taxon>
        <taxon>Paenibacillaceae</taxon>
        <taxon>Brevibacillus</taxon>
    </lineage>
</organism>
<reference evidence="6" key="1">
    <citation type="submission" date="2022-06" db="EMBL/GenBank/DDBJ databases">
        <title>Genome sequencing of Brevibacillus sp. BB3-R1.</title>
        <authorList>
            <person name="Heo J."/>
            <person name="Lee D."/>
            <person name="Won M."/>
            <person name="Han B.-H."/>
            <person name="Hong S.-B."/>
            <person name="Kwon S.-W."/>
        </authorList>
    </citation>
    <scope>NUCLEOTIDE SEQUENCE</scope>
    <source>
        <strain evidence="6">BB3-R1</strain>
    </source>
</reference>
<evidence type="ECO:0000256" key="2">
    <source>
        <dbReference type="ARBA" id="ARBA00023125"/>
    </source>
</evidence>
<evidence type="ECO:0000256" key="3">
    <source>
        <dbReference type="ARBA" id="ARBA00023163"/>
    </source>
</evidence>
<dbReference type="InterPro" id="IPR000281">
    <property type="entry name" value="HTH_RpiR"/>
</dbReference>
<feature type="domain" description="SIS" evidence="5">
    <location>
        <begin position="129"/>
        <end position="267"/>
    </location>
</feature>
<sequence>MQTSTTFEELVKEKFSGLSTAQKKVAEHVISHLEKAAFSTAVQLGREVEVSETTVIRLSYALGFSSFSEMQDRIQQQFLQSTSHSYAKNLPENTTTSEETNPFAQVFENDIFILQQTLKQMNVEDIWKTAEAMIKADHVLVVGNRASFSAAHWFAFTLGNLRKNVHLCPFSGDNYEKLFNLGEQSVTLAISFPRYSKGTLQIAESAKKRGATLISVTDRVLSPVGLISDITLTTEAKFVLHTGIDTMSSVISLLHAVILGVMMKDPDGVRARLHGLEQFYANHDVFVE</sequence>
<keyword evidence="3" id="KW-0804">Transcription</keyword>
<dbReference type="Pfam" id="PF01380">
    <property type="entry name" value="SIS"/>
    <property type="match status" value="1"/>
</dbReference>
<dbReference type="SUPFAM" id="SSF46689">
    <property type="entry name" value="Homeodomain-like"/>
    <property type="match status" value="1"/>
</dbReference>
<dbReference type="RefSeq" id="WP_251871194.1">
    <property type="nucleotide sequence ID" value="NZ_CP098755.1"/>
</dbReference>
<feature type="domain" description="HTH rpiR-type" evidence="4">
    <location>
        <begin position="5"/>
        <end position="81"/>
    </location>
</feature>
<evidence type="ECO:0000259" key="5">
    <source>
        <dbReference type="PROSITE" id="PS51464"/>
    </source>
</evidence>
<dbReference type="PANTHER" id="PTHR30514">
    <property type="entry name" value="GLUCOKINASE"/>
    <property type="match status" value="1"/>
</dbReference>
<dbReference type="PANTHER" id="PTHR30514:SF18">
    <property type="entry name" value="RPIR-FAMILY TRANSCRIPTIONAL REGULATOR"/>
    <property type="match status" value="1"/>
</dbReference>
<dbReference type="PROSITE" id="PS51464">
    <property type="entry name" value="SIS"/>
    <property type="match status" value="1"/>
</dbReference>
<dbReference type="Gene3D" id="3.40.50.10490">
    <property type="entry name" value="Glucose-6-phosphate isomerase like protein, domain 1"/>
    <property type="match status" value="1"/>
</dbReference>
<dbReference type="InterPro" id="IPR047640">
    <property type="entry name" value="RpiR-like"/>
</dbReference>
<dbReference type="Gene3D" id="1.10.10.10">
    <property type="entry name" value="Winged helix-like DNA-binding domain superfamily/Winged helix DNA-binding domain"/>
    <property type="match status" value="1"/>
</dbReference>
<name>A0ABY4WA64_9BACL</name>
<dbReference type="InterPro" id="IPR035472">
    <property type="entry name" value="RpiR-like_SIS"/>
</dbReference>
<dbReference type="CDD" id="cd05013">
    <property type="entry name" value="SIS_RpiR"/>
    <property type="match status" value="1"/>
</dbReference>
<dbReference type="InterPro" id="IPR046348">
    <property type="entry name" value="SIS_dom_sf"/>
</dbReference>
<dbReference type="PROSITE" id="PS51071">
    <property type="entry name" value="HTH_RPIR"/>
    <property type="match status" value="1"/>
</dbReference>
<keyword evidence="7" id="KW-1185">Reference proteome</keyword>
<evidence type="ECO:0000313" key="7">
    <source>
        <dbReference type="Proteomes" id="UP001056500"/>
    </source>
</evidence>
<dbReference type="Proteomes" id="UP001056500">
    <property type="component" value="Chromosome"/>
</dbReference>
<gene>
    <name evidence="6" type="ORF">NDK47_18230</name>
</gene>
<accession>A0ABY4WA64</accession>
<protein>
    <submittedName>
        <fullName evidence="6">MurR/RpiR family transcriptional regulator</fullName>
    </submittedName>
</protein>
<evidence type="ECO:0000256" key="1">
    <source>
        <dbReference type="ARBA" id="ARBA00023015"/>
    </source>
</evidence>
<dbReference type="InterPro" id="IPR009057">
    <property type="entry name" value="Homeodomain-like_sf"/>
</dbReference>
<dbReference type="InterPro" id="IPR036388">
    <property type="entry name" value="WH-like_DNA-bd_sf"/>
</dbReference>
<dbReference type="Pfam" id="PF01418">
    <property type="entry name" value="HTH_6"/>
    <property type="match status" value="1"/>
</dbReference>